<organism evidence="1 2">
    <name type="scientific">Halosimplex aquaticum</name>
    <dbReference type="NCBI Taxonomy" id="3026162"/>
    <lineage>
        <taxon>Archaea</taxon>
        <taxon>Methanobacteriati</taxon>
        <taxon>Methanobacteriota</taxon>
        <taxon>Stenosarchaea group</taxon>
        <taxon>Halobacteria</taxon>
        <taxon>Halobacteriales</taxon>
        <taxon>Haloarculaceae</taxon>
        <taxon>Halosimplex</taxon>
    </lineage>
</organism>
<dbReference type="PANTHER" id="PTHR42200:SF2">
    <property type="entry name" value="ARCHAEAL FLAGELLA-RELATED PROTEIN F"/>
    <property type="match status" value="1"/>
</dbReference>
<dbReference type="RefSeq" id="WP_274323360.1">
    <property type="nucleotide sequence ID" value="NZ_CP118158.1"/>
</dbReference>
<keyword evidence="1" id="KW-0969">Cilium</keyword>
<gene>
    <name evidence="1" type="ORF">ACFQMA_20940</name>
</gene>
<keyword evidence="2" id="KW-1185">Reference proteome</keyword>
<reference evidence="1 2" key="1">
    <citation type="journal article" date="2019" name="Int. J. Syst. Evol. Microbiol.">
        <title>The Global Catalogue of Microorganisms (GCM) 10K type strain sequencing project: providing services to taxonomists for standard genome sequencing and annotation.</title>
        <authorList>
            <consortium name="The Broad Institute Genomics Platform"/>
            <consortium name="The Broad Institute Genome Sequencing Center for Infectious Disease"/>
            <person name="Wu L."/>
            <person name="Ma J."/>
        </authorList>
    </citation>
    <scope>NUCLEOTIDE SEQUENCE [LARGE SCALE GENOMIC DNA]</scope>
    <source>
        <strain evidence="1 2">XZYJT29</strain>
    </source>
</reference>
<dbReference type="Proteomes" id="UP001596432">
    <property type="component" value="Unassembled WGS sequence"/>
</dbReference>
<keyword evidence="1" id="KW-0966">Cell projection</keyword>
<accession>A0ABD5Y9T6</accession>
<keyword evidence="1" id="KW-0282">Flagellum</keyword>
<evidence type="ECO:0000313" key="2">
    <source>
        <dbReference type="Proteomes" id="UP001596432"/>
    </source>
</evidence>
<name>A0ABD5Y9T6_9EURY</name>
<dbReference type="InterPro" id="IPR002774">
    <property type="entry name" value="Flagellin_arc-type"/>
</dbReference>
<dbReference type="AlphaFoldDB" id="A0ABD5Y9T6"/>
<sequence length="156" mass="16694">MGFSVSGSLVVVLLGLFIALGAYYGSVSNAMERVTEAREDRTDRVDRVHGTAIEITSISLLTDATCGVQVRINNTGDTKLLVPDTDLLLDNDYRAQWDDTVVDGTVNGTEPNTKLWFPGERLTIEESGLDTAPRSVKVVSGPGVADSQEVSTLSCS</sequence>
<dbReference type="PANTHER" id="PTHR42200">
    <property type="entry name" value="ARCHAEAL FLAGELLA-RELATED PROTEIN F-RELATED"/>
    <property type="match status" value="1"/>
</dbReference>
<dbReference type="GeneID" id="78822628"/>
<dbReference type="EMBL" id="JBHTAS010000001">
    <property type="protein sequence ID" value="MFC7142292.1"/>
    <property type="molecule type" value="Genomic_DNA"/>
</dbReference>
<protein>
    <submittedName>
        <fullName evidence="1">Flagellin</fullName>
    </submittedName>
</protein>
<comment type="caution">
    <text evidence="1">The sequence shown here is derived from an EMBL/GenBank/DDBJ whole genome shotgun (WGS) entry which is preliminary data.</text>
</comment>
<evidence type="ECO:0000313" key="1">
    <source>
        <dbReference type="EMBL" id="MFC7142292.1"/>
    </source>
</evidence>
<proteinExistence type="predicted"/>